<evidence type="ECO:0000313" key="2">
    <source>
        <dbReference type="Proteomes" id="UP000300142"/>
    </source>
</evidence>
<accession>A0A479ZVB2</accession>
<evidence type="ECO:0000313" key="1">
    <source>
        <dbReference type="EMBL" id="GCL35526.1"/>
    </source>
</evidence>
<dbReference type="EMBL" id="BJCE01000012">
    <property type="protein sequence ID" value="GCL35526.1"/>
    <property type="molecule type" value="Genomic_DNA"/>
</dbReference>
<gene>
    <name evidence="1" type="ORF">SR1949_06220</name>
</gene>
<proteinExistence type="predicted"/>
<organism evidence="1 2">
    <name type="scientific">Sphaerospermopsis reniformis</name>
    <dbReference type="NCBI Taxonomy" id="531300"/>
    <lineage>
        <taxon>Bacteria</taxon>
        <taxon>Bacillati</taxon>
        <taxon>Cyanobacteriota</taxon>
        <taxon>Cyanophyceae</taxon>
        <taxon>Nostocales</taxon>
        <taxon>Aphanizomenonaceae</taxon>
        <taxon>Sphaerospermopsis</taxon>
    </lineage>
</organism>
<comment type="caution">
    <text evidence="1">The sequence shown here is derived from an EMBL/GenBank/DDBJ whole genome shotgun (WGS) entry which is preliminary data.</text>
</comment>
<reference evidence="2" key="1">
    <citation type="submission" date="2019-02" db="EMBL/GenBank/DDBJ databases">
        <title>Draft genome sequence of Sphaerospermopsis reniformis NIES-1949.</title>
        <authorList>
            <person name="Yamaguchi H."/>
            <person name="Suzuki S."/>
            <person name="Kawachi M."/>
        </authorList>
    </citation>
    <scope>NUCLEOTIDE SEQUENCE [LARGE SCALE GENOMIC DNA]</scope>
    <source>
        <strain evidence="2">NIES-1949</strain>
    </source>
</reference>
<dbReference type="Proteomes" id="UP000300142">
    <property type="component" value="Unassembled WGS sequence"/>
</dbReference>
<dbReference type="AlphaFoldDB" id="A0A479ZVB2"/>
<name>A0A479ZVB2_9CYAN</name>
<keyword evidence="2" id="KW-1185">Reference proteome</keyword>
<protein>
    <submittedName>
        <fullName evidence="1">Uncharacterized protein</fullName>
    </submittedName>
</protein>
<sequence length="62" mass="7400">MLQGVPKAHTIYITPNQFVGWVERQRNPSQFLVCWVSLRQVDPRLHPLTQPYLLLNTYFFKI</sequence>